<dbReference type="PANTHER" id="PTHR46796">
    <property type="entry name" value="HTH-TYPE TRANSCRIPTIONAL ACTIVATOR RHAS-RELATED"/>
    <property type="match status" value="1"/>
</dbReference>
<dbReference type="InterPro" id="IPR018060">
    <property type="entry name" value="HTH_AraC"/>
</dbReference>
<dbReference type="InterPro" id="IPR009057">
    <property type="entry name" value="Homeodomain-like_sf"/>
</dbReference>
<evidence type="ECO:0000256" key="4">
    <source>
        <dbReference type="ARBA" id="ARBA00023163"/>
    </source>
</evidence>
<organism evidence="6 7">
    <name type="scientific">Endosaccharibacter trunci</name>
    <dbReference type="NCBI Taxonomy" id="2812733"/>
    <lineage>
        <taxon>Bacteria</taxon>
        <taxon>Pseudomonadati</taxon>
        <taxon>Pseudomonadota</taxon>
        <taxon>Alphaproteobacteria</taxon>
        <taxon>Acetobacterales</taxon>
        <taxon>Acetobacteraceae</taxon>
        <taxon>Endosaccharibacter</taxon>
    </lineage>
</organism>
<dbReference type="Gene3D" id="2.60.120.10">
    <property type="entry name" value="Jelly Rolls"/>
    <property type="match status" value="1"/>
</dbReference>
<evidence type="ECO:0000256" key="2">
    <source>
        <dbReference type="ARBA" id="ARBA00023125"/>
    </source>
</evidence>
<dbReference type="InterPro" id="IPR011051">
    <property type="entry name" value="RmlC_Cupin_sf"/>
</dbReference>
<dbReference type="RefSeq" id="WP_422864164.1">
    <property type="nucleotide sequence ID" value="NZ_JAMSKV010000007.1"/>
</dbReference>
<dbReference type="PROSITE" id="PS00041">
    <property type="entry name" value="HTH_ARAC_FAMILY_1"/>
    <property type="match status" value="1"/>
</dbReference>
<reference evidence="6 7" key="1">
    <citation type="submission" date="2022-06" db="EMBL/GenBank/DDBJ databases">
        <title>Endosaccharibacter gen. nov., sp. nov., endophytic bacteria isolated from sugarcane.</title>
        <authorList>
            <person name="Pitiwittayakul N."/>
            <person name="Yukphan P."/>
            <person name="Charoenyingcharoen P."/>
            <person name="Tanasupawat S."/>
        </authorList>
    </citation>
    <scope>NUCLEOTIDE SEQUENCE [LARGE SCALE GENOMIC DNA]</scope>
    <source>
        <strain evidence="6 7">KSS8</strain>
    </source>
</reference>
<proteinExistence type="predicted"/>
<dbReference type="EMBL" id="JAMSKV010000007">
    <property type="protein sequence ID" value="MCQ8278685.1"/>
    <property type="molecule type" value="Genomic_DNA"/>
</dbReference>
<dbReference type="SMART" id="SM00342">
    <property type="entry name" value="HTH_ARAC"/>
    <property type="match status" value="1"/>
</dbReference>
<dbReference type="Pfam" id="PF12833">
    <property type="entry name" value="HTH_18"/>
    <property type="match status" value="1"/>
</dbReference>
<evidence type="ECO:0000259" key="5">
    <source>
        <dbReference type="PROSITE" id="PS01124"/>
    </source>
</evidence>
<evidence type="ECO:0000313" key="6">
    <source>
        <dbReference type="EMBL" id="MCQ8278685.1"/>
    </source>
</evidence>
<keyword evidence="7" id="KW-1185">Reference proteome</keyword>
<keyword evidence="3" id="KW-0010">Activator</keyword>
<dbReference type="CDD" id="cd06976">
    <property type="entry name" value="cupin_MtlR-like_N"/>
    <property type="match status" value="1"/>
</dbReference>
<dbReference type="InterPro" id="IPR018062">
    <property type="entry name" value="HTH_AraC-typ_CS"/>
</dbReference>
<evidence type="ECO:0000256" key="1">
    <source>
        <dbReference type="ARBA" id="ARBA00023015"/>
    </source>
</evidence>
<dbReference type="InterPro" id="IPR020449">
    <property type="entry name" value="Tscrpt_reg_AraC-type_HTH"/>
</dbReference>
<dbReference type="PROSITE" id="PS01124">
    <property type="entry name" value="HTH_ARAC_FAMILY_2"/>
    <property type="match status" value="1"/>
</dbReference>
<dbReference type="InterPro" id="IPR050204">
    <property type="entry name" value="AraC_XylS_family_regulators"/>
</dbReference>
<dbReference type="SUPFAM" id="SSF51182">
    <property type="entry name" value="RmlC-like cupins"/>
    <property type="match status" value="1"/>
</dbReference>
<keyword evidence="4" id="KW-0804">Transcription</keyword>
<sequence>MTANPSIDTKRGIATADARELPAIYELIRPEPNESFRWHRHDFPSPLACWNRHPEYELHLIAAGAGQAMVGDHVGPYRPRQLVLIGPNLPHAWVSHVQPGETVPGRDVVLQFTAEWIGGLIGLCPELSPIRALLATSANGVEFTGEAALRLGHALEAMGELSGMARLAACIDLFAGLAAAPFRTLAINQQEQMSGPQLRRMDAAIRSLLAATPEALDADRARKLTGLSPAAFSRQFRAATGDTFTAFVQKLRVSHACQLLVSNNLAITDVAVRSGFANLSNFNRIFLRLRGMTPRDYRSRARRIADVRATNALPCAPEHPPAVSAH</sequence>
<feature type="domain" description="HTH araC/xylS-type" evidence="5">
    <location>
        <begin position="199"/>
        <end position="300"/>
    </location>
</feature>
<dbReference type="PRINTS" id="PR00032">
    <property type="entry name" value="HTHARAC"/>
</dbReference>
<evidence type="ECO:0000256" key="3">
    <source>
        <dbReference type="ARBA" id="ARBA00023159"/>
    </source>
</evidence>
<comment type="caution">
    <text evidence="6">The sequence shown here is derived from an EMBL/GenBank/DDBJ whole genome shotgun (WGS) entry which is preliminary data.</text>
</comment>
<dbReference type="Gene3D" id="1.10.10.60">
    <property type="entry name" value="Homeodomain-like"/>
    <property type="match status" value="2"/>
</dbReference>
<gene>
    <name evidence="6" type="ORF">NFI95_09495</name>
</gene>
<accession>A0ABT1W8H4</accession>
<dbReference type="InterPro" id="IPR014710">
    <property type="entry name" value="RmlC-like_jellyroll"/>
</dbReference>
<protein>
    <submittedName>
        <fullName evidence="6">AraC family transcriptional regulator</fullName>
    </submittedName>
</protein>
<keyword evidence="2" id="KW-0238">DNA-binding</keyword>
<dbReference type="Proteomes" id="UP001524587">
    <property type="component" value="Unassembled WGS sequence"/>
</dbReference>
<evidence type="ECO:0000313" key="7">
    <source>
        <dbReference type="Proteomes" id="UP001524587"/>
    </source>
</evidence>
<dbReference type="InterPro" id="IPR003313">
    <property type="entry name" value="AraC-bd"/>
</dbReference>
<dbReference type="Pfam" id="PF02311">
    <property type="entry name" value="AraC_binding"/>
    <property type="match status" value="1"/>
</dbReference>
<name>A0ABT1W8H4_9PROT</name>
<keyword evidence="1" id="KW-0805">Transcription regulation</keyword>
<dbReference type="SUPFAM" id="SSF46689">
    <property type="entry name" value="Homeodomain-like"/>
    <property type="match status" value="1"/>
</dbReference>